<dbReference type="InterPro" id="IPR013549">
    <property type="entry name" value="DUF1731"/>
</dbReference>
<dbReference type="EMBL" id="SZPY01000002">
    <property type="protein sequence ID" value="TKI62595.1"/>
    <property type="molecule type" value="Genomic_DNA"/>
</dbReference>
<dbReference type="AlphaFoldDB" id="A0A4U2YPK7"/>
<dbReference type="Proteomes" id="UP000307808">
    <property type="component" value="Unassembled WGS sequence"/>
</dbReference>
<dbReference type="Gene3D" id="3.40.50.720">
    <property type="entry name" value="NAD(P)-binding Rossmann-like Domain"/>
    <property type="match status" value="1"/>
</dbReference>
<dbReference type="OrthoDB" id="9801773at2"/>
<feature type="domain" description="NAD-dependent epimerase/dehydratase" evidence="2">
    <location>
        <begin position="3"/>
        <end position="127"/>
    </location>
</feature>
<reference evidence="4 5" key="1">
    <citation type="submission" date="2019-04" db="EMBL/GenBank/DDBJ databases">
        <authorList>
            <person name="Dong K."/>
        </authorList>
    </citation>
    <scope>NUCLEOTIDE SEQUENCE [LARGE SCALE GENOMIC DNA]</scope>
    <source>
        <strain evidence="5">dk3543</strain>
    </source>
</reference>
<sequence length="296" mass="31253">MRIVIAGSSGFLGTHLLRLLRGHGHQVSALVRRAPGRDEIRWDPYDGRLDPSVLQGVHVVVNLAGAPTMGNPHSSSWARALRESRVTTTSVLAEAISRCERPPAFLAGNGISWYGDHGDSPVTEQSESLGDALLTRVTREWQEATAPAVEAGARVCILRTAPVLDREAAPLSVLAPLFKVGLGAGLGSGQQYFPVISLRDWTAATAFLAESRDLAGAFNLCAPQTPTNAEFTAELATAVGRRARLRVPDFALKPAAGAMAPEVLGSIRAVPAALETAGFDFSDPTVAEVLAAGLHR</sequence>
<accession>A0A4U2YPK7</accession>
<dbReference type="InterPro" id="IPR001509">
    <property type="entry name" value="Epimerase_deHydtase"/>
</dbReference>
<keyword evidence="5" id="KW-1185">Reference proteome</keyword>
<dbReference type="SUPFAM" id="SSF51735">
    <property type="entry name" value="NAD(P)-binding Rossmann-fold domains"/>
    <property type="match status" value="1"/>
</dbReference>
<dbReference type="InterPro" id="IPR010099">
    <property type="entry name" value="SDR39U1"/>
</dbReference>
<evidence type="ECO:0000259" key="3">
    <source>
        <dbReference type="Pfam" id="PF08338"/>
    </source>
</evidence>
<evidence type="ECO:0000259" key="2">
    <source>
        <dbReference type="Pfam" id="PF01370"/>
    </source>
</evidence>
<dbReference type="PANTHER" id="PTHR11092:SF0">
    <property type="entry name" value="EPIMERASE FAMILY PROTEIN SDR39U1"/>
    <property type="match status" value="1"/>
</dbReference>
<dbReference type="RefSeq" id="WP_137065864.1">
    <property type="nucleotide sequence ID" value="NZ_CP040748.1"/>
</dbReference>
<feature type="domain" description="DUF1731" evidence="3">
    <location>
        <begin position="247"/>
        <end position="291"/>
    </location>
</feature>
<comment type="caution">
    <text evidence="4">The sequence shown here is derived from an EMBL/GenBank/DDBJ whole genome shotgun (WGS) entry which is preliminary data.</text>
</comment>
<dbReference type="InterPro" id="IPR036291">
    <property type="entry name" value="NAD(P)-bd_dom_sf"/>
</dbReference>
<gene>
    <name evidence="4" type="ORF">FC770_09520</name>
</gene>
<evidence type="ECO:0000313" key="4">
    <source>
        <dbReference type="EMBL" id="TKI62595.1"/>
    </source>
</evidence>
<dbReference type="Pfam" id="PF01370">
    <property type="entry name" value="Epimerase"/>
    <property type="match status" value="1"/>
</dbReference>
<dbReference type="PANTHER" id="PTHR11092">
    <property type="entry name" value="SUGAR NUCLEOTIDE EPIMERASE RELATED"/>
    <property type="match status" value="1"/>
</dbReference>
<name>A0A4U2YPK7_9ACTN</name>
<evidence type="ECO:0000313" key="5">
    <source>
        <dbReference type="Proteomes" id="UP000307808"/>
    </source>
</evidence>
<evidence type="ECO:0000256" key="1">
    <source>
        <dbReference type="ARBA" id="ARBA00009353"/>
    </source>
</evidence>
<organism evidence="4 5">
    <name type="scientific">Nocardioides jishulii</name>
    <dbReference type="NCBI Taxonomy" id="2575440"/>
    <lineage>
        <taxon>Bacteria</taxon>
        <taxon>Bacillati</taxon>
        <taxon>Actinomycetota</taxon>
        <taxon>Actinomycetes</taxon>
        <taxon>Propionibacteriales</taxon>
        <taxon>Nocardioidaceae</taxon>
        <taxon>Nocardioides</taxon>
    </lineage>
</organism>
<dbReference type="NCBIfam" id="TIGR01777">
    <property type="entry name" value="yfcH"/>
    <property type="match status" value="1"/>
</dbReference>
<proteinExistence type="inferred from homology"/>
<dbReference type="Pfam" id="PF08338">
    <property type="entry name" value="DUF1731"/>
    <property type="match status" value="1"/>
</dbReference>
<comment type="similarity">
    <text evidence="1">Belongs to the NAD(P)-dependent epimerase/dehydratase family. SDR39U1 subfamily.</text>
</comment>
<protein>
    <submittedName>
        <fullName evidence="4">TIGR01777 family protein</fullName>
    </submittedName>
</protein>